<comment type="caution">
    <text evidence="9">The sequence shown here is derived from an EMBL/GenBank/DDBJ whole genome shotgun (WGS) entry which is preliminary data.</text>
</comment>
<dbReference type="SUPFAM" id="SSF56104">
    <property type="entry name" value="SAICAR synthase-like"/>
    <property type="match status" value="1"/>
</dbReference>
<dbReference type="GO" id="GO:0004639">
    <property type="term" value="F:phosphoribosylaminoimidazolesuccinocarboxamide synthase activity"/>
    <property type="evidence" value="ECO:0007669"/>
    <property type="project" value="UniProtKB-EC"/>
</dbReference>
<evidence type="ECO:0000256" key="4">
    <source>
        <dbReference type="ARBA" id="ARBA00022741"/>
    </source>
</evidence>
<sequence>MKEVWEVSPTELEFVFSDDISVFDKRIPNPIPHKGESLARTAAHWFALCAREGVNHHFLRLSAPNRMRVRRVEVVEHPKPSSHPKRQFIPLEFVVRYYVAGSLWDRIQAGKVPAPELGFPGGHTLVYGEKLPQRSSRSPPSSRRWTVCSPSRRPPRWVAPVRHLGGGPCD</sequence>
<feature type="domain" description="SAICAR synthetase/ADE2 N-terminal" evidence="8">
    <location>
        <begin position="2"/>
        <end position="111"/>
    </location>
</feature>
<evidence type="ECO:0000256" key="2">
    <source>
        <dbReference type="ARBA" id="ARBA00012217"/>
    </source>
</evidence>
<dbReference type="EMBL" id="AUZY01000668">
    <property type="protein sequence ID" value="EQD78079.1"/>
    <property type="molecule type" value="Genomic_DNA"/>
</dbReference>
<protein>
    <recommendedName>
        <fullName evidence="2">phosphoribosylaminoimidazolesuccinocarboxamide synthase</fullName>
        <ecNumber evidence="2">6.3.2.6</ecNumber>
    </recommendedName>
</protein>
<feature type="compositionally biased region" description="Low complexity" evidence="7">
    <location>
        <begin position="134"/>
        <end position="144"/>
    </location>
</feature>
<evidence type="ECO:0000256" key="6">
    <source>
        <dbReference type="ARBA" id="ARBA00022840"/>
    </source>
</evidence>
<feature type="non-terminal residue" evidence="9">
    <location>
        <position position="170"/>
    </location>
</feature>
<keyword evidence="3" id="KW-0436">Ligase</keyword>
<keyword evidence="6" id="KW-0067">ATP-binding</keyword>
<evidence type="ECO:0000256" key="5">
    <source>
        <dbReference type="ARBA" id="ARBA00022755"/>
    </source>
</evidence>
<dbReference type="GO" id="GO:0006189">
    <property type="term" value="P:'de novo' IMP biosynthetic process"/>
    <property type="evidence" value="ECO:0007669"/>
    <property type="project" value="UniProtKB-UniPathway"/>
</dbReference>
<dbReference type="PANTHER" id="PTHR43700:SF1">
    <property type="entry name" value="PHOSPHORIBOSYLAMINOIMIDAZOLE-SUCCINOCARBOXAMIDE SYNTHASE"/>
    <property type="match status" value="1"/>
</dbReference>
<dbReference type="Gene3D" id="3.30.200.20">
    <property type="entry name" value="Phosphorylase Kinase, domain 1"/>
    <property type="match status" value="1"/>
</dbReference>
<gene>
    <name evidence="9" type="ORF">B1B_00911</name>
</gene>
<evidence type="ECO:0000256" key="7">
    <source>
        <dbReference type="SAM" id="MobiDB-lite"/>
    </source>
</evidence>
<dbReference type="PANTHER" id="PTHR43700">
    <property type="entry name" value="PHOSPHORIBOSYLAMINOIMIDAZOLE-SUCCINOCARBOXAMIDE SYNTHASE"/>
    <property type="match status" value="1"/>
</dbReference>
<comment type="pathway">
    <text evidence="1">Purine metabolism; IMP biosynthesis via de novo pathway; 5-amino-1-(5-phospho-D-ribosyl)imidazole-4-carboxamide from 5-amino-1-(5-phospho-D-ribosyl)imidazole-4-carboxylate: step 1/2.</text>
</comment>
<accession>T1D9H3</accession>
<dbReference type="InterPro" id="IPR028923">
    <property type="entry name" value="SAICAR_synt/ADE2_N"/>
</dbReference>
<dbReference type="GO" id="GO:0005524">
    <property type="term" value="F:ATP binding"/>
    <property type="evidence" value="ECO:0007669"/>
    <property type="project" value="UniProtKB-KW"/>
</dbReference>
<evidence type="ECO:0000256" key="1">
    <source>
        <dbReference type="ARBA" id="ARBA00004672"/>
    </source>
</evidence>
<proteinExistence type="predicted"/>
<keyword evidence="4" id="KW-0547">Nucleotide-binding</keyword>
<dbReference type="AlphaFoldDB" id="T1D9H3"/>
<name>T1D9H3_9ZZZZ</name>
<keyword evidence="5" id="KW-0658">Purine biosynthesis</keyword>
<feature type="region of interest" description="Disordered" evidence="7">
    <location>
        <begin position="131"/>
        <end position="170"/>
    </location>
</feature>
<dbReference type="Pfam" id="PF01259">
    <property type="entry name" value="SAICAR_synt"/>
    <property type="match status" value="1"/>
</dbReference>
<dbReference type="UniPathway" id="UPA00074">
    <property type="reaction ID" value="UER00131"/>
</dbReference>
<evidence type="ECO:0000313" key="9">
    <source>
        <dbReference type="EMBL" id="EQD78079.1"/>
    </source>
</evidence>
<reference evidence="9" key="1">
    <citation type="submission" date="2013-08" db="EMBL/GenBank/DDBJ databases">
        <authorList>
            <person name="Mendez C."/>
            <person name="Richter M."/>
            <person name="Ferrer M."/>
            <person name="Sanchez J."/>
        </authorList>
    </citation>
    <scope>NUCLEOTIDE SEQUENCE</scope>
</reference>
<organism evidence="9">
    <name type="scientific">mine drainage metagenome</name>
    <dbReference type="NCBI Taxonomy" id="410659"/>
    <lineage>
        <taxon>unclassified sequences</taxon>
        <taxon>metagenomes</taxon>
        <taxon>ecological metagenomes</taxon>
    </lineage>
</organism>
<evidence type="ECO:0000259" key="8">
    <source>
        <dbReference type="Pfam" id="PF01259"/>
    </source>
</evidence>
<dbReference type="EC" id="6.3.2.6" evidence="2"/>
<dbReference type="GO" id="GO:0005737">
    <property type="term" value="C:cytoplasm"/>
    <property type="evidence" value="ECO:0007669"/>
    <property type="project" value="TreeGrafter"/>
</dbReference>
<dbReference type="Gene3D" id="3.30.470.20">
    <property type="entry name" value="ATP-grasp fold, B domain"/>
    <property type="match status" value="1"/>
</dbReference>
<reference evidence="9" key="2">
    <citation type="journal article" date="2014" name="ISME J.">
        <title>Microbial stratification in low pH oxic and suboxic macroscopic growths along an acid mine drainage.</title>
        <authorList>
            <person name="Mendez-Garcia C."/>
            <person name="Mesa V."/>
            <person name="Sprenger R.R."/>
            <person name="Richter M."/>
            <person name="Diez M.S."/>
            <person name="Solano J."/>
            <person name="Bargiela R."/>
            <person name="Golyshina O.V."/>
            <person name="Manteca A."/>
            <person name="Ramos J.L."/>
            <person name="Gallego J.R."/>
            <person name="Llorente I."/>
            <person name="Martins Dos Santos V.A."/>
            <person name="Jensen O.N."/>
            <person name="Pelaez A.I."/>
            <person name="Sanchez J."/>
            <person name="Ferrer M."/>
        </authorList>
    </citation>
    <scope>NUCLEOTIDE SEQUENCE</scope>
</reference>
<evidence type="ECO:0000256" key="3">
    <source>
        <dbReference type="ARBA" id="ARBA00022598"/>
    </source>
</evidence>